<dbReference type="HAMAP" id="MF_00171">
    <property type="entry name" value="TruA"/>
    <property type="match status" value="1"/>
</dbReference>
<dbReference type="InterPro" id="IPR020095">
    <property type="entry name" value="PsdUridine_synth_TruA_C"/>
</dbReference>
<dbReference type="EMBL" id="CP026538">
    <property type="protein sequence ID" value="QAZ66094.1"/>
    <property type="molecule type" value="Genomic_DNA"/>
</dbReference>
<organism evidence="9 10">
    <name type="scientific">Solidesulfovibrio carbinolicus</name>
    <dbReference type="NCBI Taxonomy" id="296842"/>
    <lineage>
        <taxon>Bacteria</taxon>
        <taxon>Pseudomonadati</taxon>
        <taxon>Thermodesulfobacteriota</taxon>
        <taxon>Desulfovibrionia</taxon>
        <taxon>Desulfovibrionales</taxon>
        <taxon>Desulfovibrionaceae</taxon>
        <taxon>Solidesulfovibrio</taxon>
    </lineage>
</organism>
<keyword evidence="10" id="KW-1185">Reference proteome</keyword>
<comment type="catalytic activity">
    <reaction evidence="4 7">
        <text>uridine(38/39/40) in tRNA = pseudouridine(38/39/40) in tRNA</text>
        <dbReference type="Rhea" id="RHEA:22376"/>
        <dbReference type="Rhea" id="RHEA-COMP:10085"/>
        <dbReference type="Rhea" id="RHEA-COMP:10087"/>
        <dbReference type="ChEBI" id="CHEBI:65314"/>
        <dbReference type="ChEBI" id="CHEBI:65315"/>
        <dbReference type="EC" id="5.4.99.12"/>
    </reaction>
</comment>
<dbReference type="OrthoDB" id="9811823at2"/>
<evidence type="ECO:0000256" key="3">
    <source>
        <dbReference type="ARBA" id="ARBA00023235"/>
    </source>
</evidence>
<dbReference type="Gene3D" id="3.30.70.580">
    <property type="entry name" value="Pseudouridine synthase I, catalytic domain, N-terminal subdomain"/>
    <property type="match status" value="1"/>
</dbReference>
<comment type="function">
    <text evidence="4">Formation of pseudouridine at positions 38, 39 and 40 in the anticodon stem and loop of transfer RNAs.</text>
</comment>
<dbReference type="NCBIfam" id="TIGR00071">
    <property type="entry name" value="hisT_truA"/>
    <property type="match status" value="1"/>
</dbReference>
<keyword evidence="2 4" id="KW-0819">tRNA processing</keyword>
<evidence type="ECO:0000256" key="7">
    <source>
        <dbReference type="RuleBase" id="RU003792"/>
    </source>
</evidence>
<evidence type="ECO:0000256" key="5">
    <source>
        <dbReference type="PIRSR" id="PIRSR001430-1"/>
    </source>
</evidence>
<dbReference type="PANTHER" id="PTHR11142">
    <property type="entry name" value="PSEUDOURIDYLATE SYNTHASE"/>
    <property type="match status" value="1"/>
</dbReference>
<protein>
    <recommendedName>
        <fullName evidence="4">tRNA pseudouridine synthase A</fullName>
        <ecNumber evidence="4">5.4.99.12</ecNumber>
    </recommendedName>
    <alternativeName>
        <fullName evidence="4">tRNA pseudouridine(38-40) synthase</fullName>
    </alternativeName>
    <alternativeName>
        <fullName evidence="4">tRNA pseudouridylate synthase I</fullName>
    </alternativeName>
    <alternativeName>
        <fullName evidence="4">tRNA-uridine isomerase I</fullName>
    </alternativeName>
</protein>
<feature type="active site" description="Nucleophile" evidence="4 5">
    <location>
        <position position="54"/>
    </location>
</feature>
<dbReference type="Pfam" id="PF01416">
    <property type="entry name" value="PseudoU_synth_1"/>
    <property type="match status" value="2"/>
</dbReference>
<feature type="domain" description="Pseudouridine synthase I TruA alpha/beta" evidence="8">
    <location>
        <begin position="151"/>
        <end position="251"/>
    </location>
</feature>
<evidence type="ECO:0000313" key="10">
    <source>
        <dbReference type="Proteomes" id="UP000293296"/>
    </source>
</evidence>
<evidence type="ECO:0000256" key="1">
    <source>
        <dbReference type="ARBA" id="ARBA00009375"/>
    </source>
</evidence>
<accession>A0A4P6HI99</accession>
<evidence type="ECO:0000259" key="8">
    <source>
        <dbReference type="Pfam" id="PF01416"/>
    </source>
</evidence>
<dbReference type="AlphaFoldDB" id="A0A4P6HI99"/>
<dbReference type="PIRSF" id="PIRSF001430">
    <property type="entry name" value="tRNA_psdUrid_synth"/>
    <property type="match status" value="1"/>
</dbReference>
<evidence type="ECO:0000256" key="4">
    <source>
        <dbReference type="HAMAP-Rule" id="MF_00171"/>
    </source>
</evidence>
<name>A0A4P6HI99_9BACT</name>
<feature type="domain" description="Pseudouridine synthase I TruA alpha/beta" evidence="8">
    <location>
        <begin position="9"/>
        <end position="106"/>
    </location>
</feature>
<dbReference type="InterPro" id="IPR020094">
    <property type="entry name" value="TruA/RsuA/RluB/E/F_N"/>
</dbReference>
<comment type="subunit">
    <text evidence="4">Homodimer.</text>
</comment>
<evidence type="ECO:0000256" key="2">
    <source>
        <dbReference type="ARBA" id="ARBA00022694"/>
    </source>
</evidence>
<dbReference type="KEGG" id="dcb:C3Y92_02080"/>
<dbReference type="PANTHER" id="PTHR11142:SF0">
    <property type="entry name" value="TRNA PSEUDOURIDINE SYNTHASE-LIKE 1"/>
    <property type="match status" value="1"/>
</dbReference>
<feature type="binding site" evidence="4 6">
    <location>
        <position position="112"/>
    </location>
    <ligand>
        <name>substrate</name>
    </ligand>
</feature>
<dbReference type="CDD" id="cd02570">
    <property type="entry name" value="PseudoU_synth_EcTruA"/>
    <property type="match status" value="1"/>
</dbReference>
<dbReference type="Proteomes" id="UP000293296">
    <property type="component" value="Chromosome"/>
</dbReference>
<comment type="similarity">
    <text evidence="1 4 7">Belongs to the tRNA pseudouridine synthase TruA family.</text>
</comment>
<proteinExistence type="inferred from homology"/>
<dbReference type="GO" id="GO:0031119">
    <property type="term" value="P:tRNA pseudouridine synthesis"/>
    <property type="evidence" value="ECO:0007669"/>
    <property type="project" value="UniProtKB-UniRule"/>
</dbReference>
<dbReference type="GO" id="GO:0160147">
    <property type="term" value="F:tRNA pseudouridine(38-40) synthase activity"/>
    <property type="evidence" value="ECO:0007669"/>
    <property type="project" value="UniProtKB-EC"/>
</dbReference>
<sequence>MARLRLTLAYDGTDFAGWQIQAAGGGRTVQGCLEEALATLCGRAVRVHGAGRTDSGVHALAQVAHVDVPEHRAGLPWGKALTALLPKDVAVTEARLVAPDFHSRFDATGKEYRYTLWTRPGHVLPWRRPYVWDVGRYGALDVAAMEACAGLFVGEHDFAAFQNAGTDVHSTVRRVWDVSRLAGTGPDETVWRFHGEGFLKQMVRNLMGALVAVGRGKATPEDVAALLAAGDRRRAPGTAPAQGLCLHAVEYGAPGLGDKPAEPAGSTP</sequence>
<dbReference type="GO" id="GO:0003723">
    <property type="term" value="F:RNA binding"/>
    <property type="evidence" value="ECO:0007669"/>
    <property type="project" value="InterPro"/>
</dbReference>
<dbReference type="EC" id="5.4.99.12" evidence="4"/>
<keyword evidence="3 4" id="KW-0413">Isomerase</keyword>
<dbReference type="InterPro" id="IPR020097">
    <property type="entry name" value="PsdUridine_synth_TruA_a/b_dom"/>
</dbReference>
<gene>
    <name evidence="4" type="primary">truA</name>
    <name evidence="9" type="ORF">C3Y92_02080</name>
</gene>
<dbReference type="InterPro" id="IPR020103">
    <property type="entry name" value="PsdUridine_synth_cat_dom_sf"/>
</dbReference>
<comment type="caution">
    <text evidence="4">Lacks conserved residue(s) required for the propagation of feature annotation.</text>
</comment>
<dbReference type="FunFam" id="3.30.70.580:FF:000001">
    <property type="entry name" value="tRNA pseudouridine synthase A"/>
    <property type="match status" value="1"/>
</dbReference>
<dbReference type="InterPro" id="IPR001406">
    <property type="entry name" value="PsdUridine_synth_TruA"/>
</dbReference>
<evidence type="ECO:0000256" key="6">
    <source>
        <dbReference type="PIRSR" id="PIRSR001430-2"/>
    </source>
</evidence>
<dbReference type="SUPFAM" id="SSF55120">
    <property type="entry name" value="Pseudouridine synthase"/>
    <property type="match status" value="1"/>
</dbReference>
<evidence type="ECO:0000313" key="9">
    <source>
        <dbReference type="EMBL" id="QAZ66094.1"/>
    </source>
</evidence>
<dbReference type="Gene3D" id="3.30.70.660">
    <property type="entry name" value="Pseudouridine synthase I, catalytic domain, C-terminal subdomain"/>
    <property type="match status" value="1"/>
</dbReference>
<reference evidence="9 10" key="1">
    <citation type="submission" date="2018-02" db="EMBL/GenBank/DDBJ databases">
        <title>Genome sequence of Desulfovibrio carbinolicus DSM 3852.</title>
        <authorList>
            <person name="Wilbanks E."/>
            <person name="Skennerton C.T."/>
            <person name="Orphan V.J."/>
        </authorList>
    </citation>
    <scope>NUCLEOTIDE SEQUENCE [LARGE SCALE GENOMIC DNA]</scope>
    <source>
        <strain evidence="9 10">DSM 3852</strain>
    </source>
</reference>
<dbReference type="RefSeq" id="WP_129349046.1">
    <property type="nucleotide sequence ID" value="NZ_CP026538.1"/>
</dbReference>